<evidence type="ECO:0000256" key="2">
    <source>
        <dbReference type="ARBA" id="ARBA00005046"/>
    </source>
</evidence>
<feature type="domain" description="MoaB/Mog" evidence="9">
    <location>
        <begin position="214"/>
        <end position="353"/>
    </location>
</feature>
<accession>C7QH72</accession>
<keyword evidence="4 7" id="KW-0500">Molybdenum</keyword>
<dbReference type="UniPathway" id="UPA00344"/>
<dbReference type="InterPro" id="IPR001453">
    <property type="entry name" value="MoaB/Mog_dom"/>
</dbReference>
<dbReference type="HOGENOM" id="CLU_010186_1_2_11"/>
<dbReference type="InterPro" id="IPR005110">
    <property type="entry name" value="MoeA_linker/N"/>
</dbReference>
<dbReference type="GO" id="GO:0061599">
    <property type="term" value="F:molybdopterin molybdotransferase activity"/>
    <property type="evidence" value="ECO:0007669"/>
    <property type="project" value="UniProtKB-UniRule"/>
</dbReference>
<dbReference type="EMBL" id="CP001700">
    <property type="protein sequence ID" value="ACU69011.1"/>
    <property type="molecule type" value="Genomic_DNA"/>
</dbReference>
<dbReference type="Pfam" id="PF03453">
    <property type="entry name" value="MoeA_N"/>
    <property type="match status" value="1"/>
</dbReference>
<comment type="similarity">
    <text evidence="3 7">Belongs to the MoeA family.</text>
</comment>
<evidence type="ECO:0000256" key="6">
    <source>
        <dbReference type="ARBA" id="ARBA00047317"/>
    </source>
</evidence>
<evidence type="ECO:0000256" key="1">
    <source>
        <dbReference type="ARBA" id="ARBA00002901"/>
    </source>
</evidence>
<sequence length="432" mass="44220">MSTSWAEARKIAGAAAIPLPVTRVPLAQARGTVLAESLSALVDLPPFATSAMDGWAVAGPGPWRVTGRVLAGQEATRLGDGEAVEIATGARMPSGAEAVLRRERGYVDAHSRLHVGEKGDDQDGPNHGASAAATTAAAPQRFYAAVTSGTTATRTPRGAELGLPIGADIRPQGQESRRGETLLSAGTRVTPAVLGLAAAAGYDDLPVHERPRVALVVIGDELAGSGLPDGARIRDALGPMFTAWLDALGVEVTVSRVADDPRELLAVVASSPADLVITTGGTARGPVDHVHRVLAELGARLLIDGVSVRPGHPMLLAQYGGTRQHRRFVAGLPGNPLAAVAGFVTVVRPLLRRLAGLADTSHFLPLGDAVPTHPTDTRLVPVSVTEASAVPLRFTGPAMLRGLALADGLAVVPPGGGVVALGAGQRVEVLTV</sequence>
<feature type="region of interest" description="Disordered" evidence="8">
    <location>
        <begin position="148"/>
        <end position="178"/>
    </location>
</feature>
<dbReference type="Pfam" id="PF00994">
    <property type="entry name" value="MoCF_biosynth"/>
    <property type="match status" value="1"/>
</dbReference>
<dbReference type="InterPro" id="IPR005111">
    <property type="entry name" value="MoeA_C_domain_IV"/>
</dbReference>
<dbReference type="AlphaFoldDB" id="C7QH72"/>
<dbReference type="SUPFAM" id="SSF53218">
    <property type="entry name" value="Molybdenum cofactor biosynthesis proteins"/>
    <property type="match status" value="1"/>
</dbReference>
<feature type="region of interest" description="Disordered" evidence="8">
    <location>
        <begin position="115"/>
        <end position="135"/>
    </location>
</feature>
<dbReference type="InterPro" id="IPR036688">
    <property type="entry name" value="MoeA_C_domain_IV_sf"/>
</dbReference>
<protein>
    <recommendedName>
        <fullName evidence="7">Molybdopterin molybdenumtransferase</fullName>
        <ecNumber evidence="7">2.10.1.1</ecNumber>
    </recommendedName>
</protein>
<dbReference type="Gene3D" id="3.40.980.10">
    <property type="entry name" value="MoaB/Mog-like domain"/>
    <property type="match status" value="1"/>
</dbReference>
<evidence type="ECO:0000313" key="10">
    <source>
        <dbReference type="EMBL" id="ACU69011.1"/>
    </source>
</evidence>
<evidence type="ECO:0000256" key="8">
    <source>
        <dbReference type="SAM" id="MobiDB-lite"/>
    </source>
</evidence>
<organism evidence="10 11">
    <name type="scientific">Catenulispora acidiphila (strain DSM 44928 / JCM 14897 / NBRC 102108 / NRRL B-24433 / ID139908)</name>
    <dbReference type="NCBI Taxonomy" id="479433"/>
    <lineage>
        <taxon>Bacteria</taxon>
        <taxon>Bacillati</taxon>
        <taxon>Actinomycetota</taxon>
        <taxon>Actinomycetes</taxon>
        <taxon>Catenulisporales</taxon>
        <taxon>Catenulisporaceae</taxon>
        <taxon>Catenulispora</taxon>
    </lineage>
</organism>
<gene>
    <name evidence="10" type="ordered locus">Caci_0056</name>
</gene>
<proteinExistence type="inferred from homology"/>
<evidence type="ECO:0000313" key="11">
    <source>
        <dbReference type="Proteomes" id="UP000000851"/>
    </source>
</evidence>
<dbReference type="InterPro" id="IPR036425">
    <property type="entry name" value="MoaB/Mog-like_dom_sf"/>
</dbReference>
<comment type="function">
    <text evidence="1 7">Catalyzes the insertion of molybdate into adenylated molybdopterin with the concomitant release of AMP.</text>
</comment>
<dbReference type="KEGG" id="cai:Caci_0056"/>
<evidence type="ECO:0000256" key="3">
    <source>
        <dbReference type="ARBA" id="ARBA00010763"/>
    </source>
</evidence>
<keyword evidence="7" id="KW-0479">Metal-binding</keyword>
<dbReference type="GO" id="GO:0005829">
    <property type="term" value="C:cytosol"/>
    <property type="evidence" value="ECO:0007669"/>
    <property type="project" value="TreeGrafter"/>
</dbReference>
<dbReference type="STRING" id="479433.Caci_0056"/>
<dbReference type="CDD" id="cd00887">
    <property type="entry name" value="MoeA"/>
    <property type="match status" value="1"/>
</dbReference>
<dbReference type="InterPro" id="IPR036135">
    <property type="entry name" value="MoeA_linker/N_sf"/>
</dbReference>
<dbReference type="GO" id="GO:0046872">
    <property type="term" value="F:metal ion binding"/>
    <property type="evidence" value="ECO:0007669"/>
    <property type="project" value="UniProtKB-UniRule"/>
</dbReference>
<keyword evidence="7" id="KW-0460">Magnesium</keyword>
<keyword evidence="5 7" id="KW-0501">Molybdenum cofactor biosynthesis</keyword>
<dbReference type="Gene3D" id="3.90.105.10">
    <property type="entry name" value="Molybdopterin biosynthesis moea protein, domain 2"/>
    <property type="match status" value="1"/>
</dbReference>
<dbReference type="RefSeq" id="WP_012784306.1">
    <property type="nucleotide sequence ID" value="NC_013131.1"/>
</dbReference>
<dbReference type="Proteomes" id="UP000000851">
    <property type="component" value="Chromosome"/>
</dbReference>
<reference evidence="10 11" key="1">
    <citation type="journal article" date="2009" name="Stand. Genomic Sci.">
        <title>Complete genome sequence of Catenulispora acidiphila type strain (ID 139908).</title>
        <authorList>
            <person name="Copeland A."/>
            <person name="Lapidus A."/>
            <person name="Glavina Del Rio T."/>
            <person name="Nolan M."/>
            <person name="Lucas S."/>
            <person name="Chen F."/>
            <person name="Tice H."/>
            <person name="Cheng J.F."/>
            <person name="Bruce D."/>
            <person name="Goodwin L."/>
            <person name="Pitluck S."/>
            <person name="Mikhailova N."/>
            <person name="Pati A."/>
            <person name="Ivanova N."/>
            <person name="Mavromatis K."/>
            <person name="Chen A."/>
            <person name="Palaniappan K."/>
            <person name="Chain P."/>
            <person name="Land M."/>
            <person name="Hauser L."/>
            <person name="Chang Y.J."/>
            <person name="Jeffries C.D."/>
            <person name="Chertkov O."/>
            <person name="Brettin T."/>
            <person name="Detter J.C."/>
            <person name="Han C."/>
            <person name="Ali Z."/>
            <person name="Tindall B.J."/>
            <person name="Goker M."/>
            <person name="Bristow J."/>
            <person name="Eisen J.A."/>
            <person name="Markowitz V."/>
            <person name="Hugenholtz P."/>
            <person name="Kyrpides N.C."/>
            <person name="Klenk H.P."/>
        </authorList>
    </citation>
    <scope>NUCLEOTIDE SEQUENCE [LARGE SCALE GENOMIC DNA]</scope>
    <source>
        <strain evidence="11">DSM 44928 / JCM 14897 / NBRC 102108 / NRRL B-24433 / ID139908</strain>
    </source>
</reference>
<evidence type="ECO:0000256" key="4">
    <source>
        <dbReference type="ARBA" id="ARBA00022505"/>
    </source>
</evidence>
<dbReference type="InterPro" id="IPR038987">
    <property type="entry name" value="MoeA-like"/>
</dbReference>
<dbReference type="Pfam" id="PF03454">
    <property type="entry name" value="MoeA_C"/>
    <property type="match status" value="1"/>
</dbReference>
<dbReference type="SUPFAM" id="SSF63867">
    <property type="entry name" value="MoeA C-terminal domain-like"/>
    <property type="match status" value="1"/>
</dbReference>
<dbReference type="Gene3D" id="2.170.190.11">
    <property type="entry name" value="Molybdopterin biosynthesis moea protein, domain 3"/>
    <property type="match status" value="1"/>
</dbReference>
<dbReference type="PANTHER" id="PTHR10192">
    <property type="entry name" value="MOLYBDOPTERIN BIOSYNTHESIS PROTEIN"/>
    <property type="match status" value="1"/>
</dbReference>
<comment type="catalytic activity">
    <reaction evidence="6">
        <text>adenylyl-molybdopterin + molybdate = Mo-molybdopterin + AMP + H(+)</text>
        <dbReference type="Rhea" id="RHEA:35047"/>
        <dbReference type="ChEBI" id="CHEBI:15378"/>
        <dbReference type="ChEBI" id="CHEBI:36264"/>
        <dbReference type="ChEBI" id="CHEBI:62727"/>
        <dbReference type="ChEBI" id="CHEBI:71302"/>
        <dbReference type="ChEBI" id="CHEBI:456215"/>
        <dbReference type="EC" id="2.10.1.1"/>
    </reaction>
</comment>
<dbReference type="EC" id="2.10.1.1" evidence="7"/>
<keyword evidence="7" id="KW-0808">Transferase</keyword>
<comment type="cofactor">
    <cofactor evidence="7">
        <name>Mg(2+)</name>
        <dbReference type="ChEBI" id="CHEBI:18420"/>
    </cofactor>
</comment>
<dbReference type="SUPFAM" id="SSF63882">
    <property type="entry name" value="MoeA N-terminal region -like"/>
    <property type="match status" value="2"/>
</dbReference>
<evidence type="ECO:0000256" key="5">
    <source>
        <dbReference type="ARBA" id="ARBA00023150"/>
    </source>
</evidence>
<dbReference type="PANTHER" id="PTHR10192:SF5">
    <property type="entry name" value="GEPHYRIN"/>
    <property type="match status" value="1"/>
</dbReference>
<dbReference type="eggNOG" id="COG0303">
    <property type="taxonomic scope" value="Bacteria"/>
</dbReference>
<evidence type="ECO:0000256" key="7">
    <source>
        <dbReference type="RuleBase" id="RU365090"/>
    </source>
</evidence>
<keyword evidence="11" id="KW-1185">Reference proteome</keyword>
<dbReference type="Gene3D" id="2.40.340.10">
    <property type="entry name" value="MoeA, C-terminal, domain IV"/>
    <property type="match status" value="1"/>
</dbReference>
<comment type="pathway">
    <text evidence="2 7">Cofactor biosynthesis; molybdopterin biosynthesis.</text>
</comment>
<name>C7QH72_CATAD</name>
<dbReference type="GO" id="GO:0006777">
    <property type="term" value="P:Mo-molybdopterin cofactor biosynthetic process"/>
    <property type="evidence" value="ECO:0007669"/>
    <property type="project" value="UniProtKB-UniRule"/>
</dbReference>
<evidence type="ECO:0000259" key="9">
    <source>
        <dbReference type="SMART" id="SM00852"/>
    </source>
</evidence>
<dbReference type="InParanoid" id="C7QH72"/>
<dbReference type="SMART" id="SM00852">
    <property type="entry name" value="MoCF_biosynth"/>
    <property type="match status" value="1"/>
</dbReference>